<feature type="transmembrane region" description="Helical" evidence="1">
    <location>
        <begin position="31"/>
        <end position="51"/>
    </location>
</feature>
<dbReference type="InterPro" id="IPR043730">
    <property type="entry name" value="DUF5673"/>
</dbReference>
<feature type="transmembrane region" description="Helical" evidence="1">
    <location>
        <begin position="139"/>
        <end position="161"/>
    </location>
</feature>
<dbReference type="Proteomes" id="UP000296706">
    <property type="component" value="Chromosome"/>
</dbReference>
<evidence type="ECO:0000259" key="2">
    <source>
        <dbReference type="Pfam" id="PF18923"/>
    </source>
</evidence>
<dbReference type="GeneID" id="39846690"/>
<feature type="transmembrane region" description="Helical" evidence="1">
    <location>
        <begin position="5"/>
        <end position="25"/>
    </location>
</feature>
<keyword evidence="1" id="KW-1133">Transmembrane helix</keyword>
<gene>
    <name evidence="3" type="ORF">DV733_02445</name>
</gene>
<dbReference type="EMBL" id="CP031310">
    <property type="protein sequence ID" value="QCC50157.1"/>
    <property type="molecule type" value="Genomic_DNA"/>
</dbReference>
<protein>
    <recommendedName>
        <fullName evidence="2">DUF5673 domain-containing protein</fullName>
    </recommendedName>
</protein>
<feature type="domain" description="DUF5673" evidence="2">
    <location>
        <begin position="191"/>
        <end position="251"/>
    </location>
</feature>
<dbReference type="AlphaFoldDB" id="A0A4D6HBN9"/>
<organism evidence="3 4">
    <name type="scientific">Halapricum salinum</name>
    <dbReference type="NCBI Taxonomy" id="1457250"/>
    <lineage>
        <taxon>Archaea</taxon>
        <taxon>Methanobacteriati</taxon>
        <taxon>Methanobacteriota</taxon>
        <taxon>Stenosarchaea group</taxon>
        <taxon>Halobacteria</taxon>
        <taxon>Halobacteriales</taxon>
        <taxon>Haloarculaceae</taxon>
        <taxon>Halapricum</taxon>
    </lineage>
</organism>
<dbReference type="KEGG" id="hsn:DV733_02445"/>
<dbReference type="RefSeq" id="WP_049993601.1">
    <property type="nucleotide sequence ID" value="NZ_CP031310.1"/>
</dbReference>
<keyword evidence="4" id="KW-1185">Reference proteome</keyword>
<reference evidence="3 4" key="1">
    <citation type="journal article" date="2019" name="Nat. Commun.">
        <title>A new type of DNA phosphorothioation-based antiviral system in archaea.</title>
        <authorList>
            <person name="Xiong L."/>
            <person name="Liu S."/>
            <person name="Chen S."/>
            <person name="Xiao Y."/>
            <person name="Zhu B."/>
            <person name="Gao Y."/>
            <person name="Zhang Y."/>
            <person name="Chen B."/>
            <person name="Luo J."/>
            <person name="Deng Z."/>
            <person name="Chen X."/>
            <person name="Wang L."/>
            <person name="Chen S."/>
        </authorList>
    </citation>
    <scope>NUCLEOTIDE SEQUENCE [LARGE SCALE GENOMIC DNA]</scope>
    <source>
        <strain evidence="3 4">CBA1105</strain>
    </source>
</reference>
<name>A0A4D6HBN9_9EURY</name>
<dbReference type="Pfam" id="PF18923">
    <property type="entry name" value="DUF5673"/>
    <property type="match status" value="1"/>
</dbReference>
<accession>A0A4D6HBN9</accession>
<dbReference type="STRING" id="1457250.GCA_000755225_02787"/>
<evidence type="ECO:0000256" key="1">
    <source>
        <dbReference type="SAM" id="Phobius"/>
    </source>
</evidence>
<keyword evidence="1" id="KW-0812">Transmembrane</keyword>
<feature type="transmembrane region" description="Helical" evidence="1">
    <location>
        <begin position="92"/>
        <end position="112"/>
    </location>
</feature>
<keyword evidence="1" id="KW-0472">Membrane</keyword>
<feature type="transmembrane region" description="Helical" evidence="1">
    <location>
        <begin position="63"/>
        <end position="80"/>
    </location>
</feature>
<evidence type="ECO:0000313" key="4">
    <source>
        <dbReference type="Proteomes" id="UP000296706"/>
    </source>
</evidence>
<sequence length="257" mass="27473">MRNAVLRATLISYVALVAVPLASLAPGPTPPLIAGCALLGALVGTVATARIDPQKWLDTWSRVIAGFALPVVWLVLGLGIGPVPDGVASGPLFVGGFGIVAWPVAILTAVYCEQMERIEDATVELSFEARPASAVDERVANVAAIVLGLVTVVAVVVLALTGGFDDGLFLTWLPGMSVVLLLLHDQQDSREVQITDIGIVVHSTIHEWDTIASYSLDEEELSLSRPTWYHSTLRYDRDDIEDVEAVVDALSKRLPET</sequence>
<proteinExistence type="predicted"/>
<evidence type="ECO:0000313" key="3">
    <source>
        <dbReference type="EMBL" id="QCC50157.1"/>
    </source>
</evidence>